<proteinExistence type="predicted"/>
<name>A0AAD7E6A5_9AGAR</name>
<dbReference type="Gene3D" id="3.30.1380.20">
    <property type="entry name" value="Trafficking protein particle complex subunit 3"/>
    <property type="match status" value="1"/>
</dbReference>
<gene>
    <name evidence="1" type="ORF">GGX14DRAFT_384647</name>
</gene>
<dbReference type="AlphaFoldDB" id="A0AAD7E6A5"/>
<comment type="caution">
    <text evidence="1">The sequence shown here is derived from an EMBL/GenBank/DDBJ whole genome shotgun (WGS) entry which is preliminary data.</text>
</comment>
<sequence length="100" mass="11945">MATWRLEAREIMQYTQKRGNGINGLERRLNTFGYRIGTHVLKLMSWRVESKTFKHEQKIVQYSGSGDLEMFIWIYSRPSYSIWHQKSCVYPLGINCFEFT</sequence>
<reference evidence="1" key="1">
    <citation type="submission" date="2023-03" db="EMBL/GenBank/DDBJ databases">
        <title>Massive genome expansion in bonnet fungi (Mycena s.s.) driven by repeated elements and novel gene families across ecological guilds.</title>
        <authorList>
            <consortium name="Lawrence Berkeley National Laboratory"/>
            <person name="Harder C.B."/>
            <person name="Miyauchi S."/>
            <person name="Viragh M."/>
            <person name="Kuo A."/>
            <person name="Thoen E."/>
            <person name="Andreopoulos B."/>
            <person name="Lu D."/>
            <person name="Skrede I."/>
            <person name="Drula E."/>
            <person name="Henrissat B."/>
            <person name="Morin E."/>
            <person name="Kohler A."/>
            <person name="Barry K."/>
            <person name="LaButti K."/>
            <person name="Morin E."/>
            <person name="Salamov A."/>
            <person name="Lipzen A."/>
            <person name="Mereny Z."/>
            <person name="Hegedus B."/>
            <person name="Baldrian P."/>
            <person name="Stursova M."/>
            <person name="Weitz H."/>
            <person name="Taylor A."/>
            <person name="Grigoriev I.V."/>
            <person name="Nagy L.G."/>
            <person name="Martin F."/>
            <person name="Kauserud H."/>
        </authorList>
    </citation>
    <scope>NUCLEOTIDE SEQUENCE</scope>
    <source>
        <strain evidence="1">9144</strain>
    </source>
</reference>
<organism evidence="1 2">
    <name type="scientific">Mycena pura</name>
    <dbReference type="NCBI Taxonomy" id="153505"/>
    <lineage>
        <taxon>Eukaryota</taxon>
        <taxon>Fungi</taxon>
        <taxon>Dikarya</taxon>
        <taxon>Basidiomycota</taxon>
        <taxon>Agaricomycotina</taxon>
        <taxon>Agaricomycetes</taxon>
        <taxon>Agaricomycetidae</taxon>
        <taxon>Agaricales</taxon>
        <taxon>Marasmiineae</taxon>
        <taxon>Mycenaceae</taxon>
        <taxon>Mycena</taxon>
    </lineage>
</organism>
<dbReference type="SUPFAM" id="SSF111126">
    <property type="entry name" value="Ligand-binding domain in the NO signalling and Golgi transport"/>
    <property type="match status" value="1"/>
</dbReference>
<accession>A0AAD7E6A5</accession>
<evidence type="ECO:0000313" key="1">
    <source>
        <dbReference type="EMBL" id="KAJ7230748.1"/>
    </source>
</evidence>
<keyword evidence="2" id="KW-1185">Reference proteome</keyword>
<dbReference type="InterPro" id="IPR024096">
    <property type="entry name" value="NO_sig/Golgi_transp_ligand-bd"/>
</dbReference>
<dbReference type="Proteomes" id="UP001219525">
    <property type="component" value="Unassembled WGS sequence"/>
</dbReference>
<protein>
    <submittedName>
        <fullName evidence="1">Uncharacterized protein</fullName>
    </submittedName>
</protein>
<evidence type="ECO:0000313" key="2">
    <source>
        <dbReference type="Proteomes" id="UP001219525"/>
    </source>
</evidence>
<dbReference type="EMBL" id="JARJCW010000001">
    <property type="protein sequence ID" value="KAJ7230748.1"/>
    <property type="molecule type" value="Genomic_DNA"/>
</dbReference>